<protein>
    <recommendedName>
        <fullName evidence="8">RecQ-mediated genome instability protein 2</fullName>
    </recommendedName>
</protein>
<comment type="similarity">
    <text evidence="6">Belongs to the RMI2 family.</text>
</comment>
<dbReference type="GO" id="GO:0016607">
    <property type="term" value="C:nuclear speck"/>
    <property type="evidence" value="ECO:0007669"/>
    <property type="project" value="TreeGrafter"/>
</dbReference>
<evidence type="ECO:0000256" key="2">
    <source>
        <dbReference type="ARBA" id="ARBA00022705"/>
    </source>
</evidence>
<dbReference type="GO" id="GO:2000042">
    <property type="term" value="P:negative regulation of double-strand break repair via homologous recombination"/>
    <property type="evidence" value="ECO:0007669"/>
    <property type="project" value="TreeGrafter"/>
</dbReference>
<name>A0A8J6B9H1_ELECQ</name>
<dbReference type="GO" id="GO:0005829">
    <property type="term" value="C:cytosol"/>
    <property type="evidence" value="ECO:0007669"/>
    <property type="project" value="TreeGrafter"/>
</dbReference>
<dbReference type="Pfam" id="PF16100">
    <property type="entry name" value="RMI2"/>
    <property type="match status" value="1"/>
</dbReference>
<evidence type="ECO:0000256" key="5">
    <source>
        <dbReference type="ARBA" id="ARBA00055932"/>
    </source>
</evidence>
<dbReference type="OrthoDB" id="10024265at2759"/>
<dbReference type="Gene3D" id="2.40.50.140">
    <property type="entry name" value="Nucleic acid-binding proteins"/>
    <property type="match status" value="1"/>
</dbReference>
<dbReference type="GO" id="GO:0003677">
    <property type="term" value="F:DNA binding"/>
    <property type="evidence" value="ECO:0007669"/>
    <property type="project" value="UniProtKB-KW"/>
</dbReference>
<comment type="caution">
    <text evidence="9">The sequence shown here is derived from an EMBL/GenBank/DDBJ whole genome shotgun (WGS) entry which is preliminary data.</text>
</comment>
<dbReference type="Proteomes" id="UP000770717">
    <property type="component" value="Unassembled WGS sequence"/>
</dbReference>
<comment type="subcellular location">
    <subcellularLocation>
        <location evidence="1">Nucleus</location>
    </subcellularLocation>
</comment>
<reference evidence="9" key="1">
    <citation type="thesis" date="2020" institute="ProQuest LLC" country="789 East Eisenhower Parkway, Ann Arbor, MI, USA">
        <title>Comparative Genomics and Chromosome Evolution.</title>
        <authorList>
            <person name="Mudd A.B."/>
        </authorList>
    </citation>
    <scope>NUCLEOTIDE SEQUENCE</scope>
    <source>
        <strain evidence="9">HN-11 Male</strain>
        <tissue evidence="9">Kidney and liver</tissue>
    </source>
</reference>
<dbReference type="GO" id="GO:0006281">
    <property type="term" value="P:DNA repair"/>
    <property type="evidence" value="ECO:0007669"/>
    <property type="project" value="TreeGrafter"/>
</dbReference>
<evidence type="ECO:0000256" key="8">
    <source>
        <dbReference type="ARBA" id="ARBA00069617"/>
    </source>
</evidence>
<dbReference type="InterPro" id="IPR012340">
    <property type="entry name" value="NA-bd_OB-fold"/>
</dbReference>
<evidence type="ECO:0000256" key="3">
    <source>
        <dbReference type="ARBA" id="ARBA00023125"/>
    </source>
</evidence>
<comment type="subunit">
    <text evidence="7">Component of the RMI complex, containing at least TOP3A, RMI1 and RMI2. The RMI complex interacts with BLM.</text>
</comment>
<proteinExistence type="inferred from homology"/>
<accession>A0A8J6B9H1</accession>
<sequence length="147" mass="16081">MAAPPPPGSGHFSSPPVKVLAAQLKQCKKRPGAPPSFWLERSPGGGELELSVVWMQGRVTQVRPERGTTLRLTDDSHTFTVCGADRVPKGRPCLEPGKYVMVMGSVLSCSPEPILRAVKISDLSDNPVHCTMWKYEVEDLHANIKYS</sequence>
<evidence type="ECO:0000313" key="9">
    <source>
        <dbReference type="EMBL" id="KAG9463081.1"/>
    </source>
</evidence>
<keyword evidence="10" id="KW-1185">Reference proteome</keyword>
<comment type="function">
    <text evidence="5">Essential component of the RMI complex, a complex that plays an important role in the processing of homologous recombination intermediates. It is required to regulate sister chromatid segregation and to limit DNA crossover. Essential for the stability, localization, and function of BLM, TOP3A, and complexes containing BLM. In the RMI complex, it is required to target BLM to chromatin and stress-induced nuclear foci and mitotic phosphorylation of BLM.</text>
</comment>
<dbReference type="InterPro" id="IPR032245">
    <property type="entry name" value="RMI2"/>
</dbReference>
<evidence type="ECO:0000256" key="4">
    <source>
        <dbReference type="ARBA" id="ARBA00023242"/>
    </source>
</evidence>
<gene>
    <name evidence="9" type="ORF">GDO78_022481</name>
</gene>
<evidence type="ECO:0000256" key="7">
    <source>
        <dbReference type="ARBA" id="ARBA00065114"/>
    </source>
</evidence>
<evidence type="ECO:0000256" key="1">
    <source>
        <dbReference type="ARBA" id="ARBA00004123"/>
    </source>
</evidence>
<keyword evidence="2" id="KW-0235">DNA replication</keyword>
<organism evidence="9 10">
    <name type="scientific">Eleutherodactylus coqui</name>
    <name type="common">Puerto Rican coqui</name>
    <dbReference type="NCBI Taxonomy" id="57060"/>
    <lineage>
        <taxon>Eukaryota</taxon>
        <taxon>Metazoa</taxon>
        <taxon>Chordata</taxon>
        <taxon>Craniata</taxon>
        <taxon>Vertebrata</taxon>
        <taxon>Euteleostomi</taxon>
        <taxon>Amphibia</taxon>
        <taxon>Batrachia</taxon>
        <taxon>Anura</taxon>
        <taxon>Neobatrachia</taxon>
        <taxon>Hyloidea</taxon>
        <taxon>Eleutherodactylidae</taxon>
        <taxon>Eleutherodactylinae</taxon>
        <taxon>Eleutherodactylus</taxon>
        <taxon>Eleutherodactylus</taxon>
    </lineage>
</organism>
<dbReference type="GO" id="GO:0043007">
    <property type="term" value="P:maintenance of rDNA"/>
    <property type="evidence" value="ECO:0007669"/>
    <property type="project" value="TreeGrafter"/>
</dbReference>
<keyword evidence="4" id="KW-0539">Nucleus</keyword>
<keyword evidence="3" id="KW-0238">DNA-binding</keyword>
<evidence type="ECO:0000313" key="10">
    <source>
        <dbReference type="Proteomes" id="UP000770717"/>
    </source>
</evidence>
<dbReference type="AlphaFoldDB" id="A0A8J6B9H1"/>
<dbReference type="PANTHER" id="PTHR33962">
    <property type="entry name" value="RECQ-MEDIATED GENOME INSTABILITY PROTEIN 2 RMI2"/>
    <property type="match status" value="1"/>
</dbReference>
<dbReference type="GO" id="GO:0033045">
    <property type="term" value="P:regulation of sister chromatid segregation"/>
    <property type="evidence" value="ECO:0007669"/>
    <property type="project" value="TreeGrafter"/>
</dbReference>
<dbReference type="EMBL" id="WNTK01008169">
    <property type="protein sequence ID" value="KAG9463081.1"/>
    <property type="molecule type" value="Genomic_DNA"/>
</dbReference>
<evidence type="ECO:0000256" key="6">
    <source>
        <dbReference type="ARBA" id="ARBA00061240"/>
    </source>
</evidence>
<dbReference type="PANTHER" id="PTHR33962:SF1">
    <property type="entry name" value="RECQ-MEDIATED GENOME INSTABILITY PROTEIN 2"/>
    <property type="match status" value="1"/>
</dbReference>
<dbReference type="GO" id="GO:0006260">
    <property type="term" value="P:DNA replication"/>
    <property type="evidence" value="ECO:0007669"/>
    <property type="project" value="UniProtKB-KW"/>
</dbReference>
<dbReference type="FunFam" id="2.40.50.140:FF:000224">
    <property type="entry name" value="RecQ mediated genome instability 2"/>
    <property type="match status" value="1"/>
</dbReference>